<accession>A0A9P0JAQ2</accession>
<dbReference type="InterPro" id="IPR029071">
    <property type="entry name" value="Ubiquitin-like_domsf"/>
</dbReference>
<dbReference type="AlphaFoldDB" id="A0A9P0JAQ2"/>
<dbReference type="OrthoDB" id="7537057at2759"/>
<dbReference type="GO" id="GO:0006368">
    <property type="term" value="P:transcription elongation by RNA polymerase II"/>
    <property type="evidence" value="ECO:0007669"/>
    <property type="project" value="InterPro"/>
</dbReference>
<proteinExistence type="predicted"/>
<reference evidence="1" key="2">
    <citation type="submission" date="2022-10" db="EMBL/GenBank/DDBJ databases">
        <authorList>
            <consortium name="ENA_rothamsted_submissions"/>
            <consortium name="culmorum"/>
            <person name="King R."/>
        </authorList>
    </citation>
    <scope>NUCLEOTIDE SEQUENCE</scope>
</reference>
<protein>
    <submittedName>
        <fullName evidence="1">Uncharacterized protein</fullName>
    </submittedName>
</protein>
<dbReference type="PANTHER" id="PTHR13248:SF4">
    <property type="entry name" value="ELONGIN B"/>
    <property type="match status" value="1"/>
</dbReference>
<evidence type="ECO:0000313" key="1">
    <source>
        <dbReference type="EMBL" id="CAH1732250.1"/>
    </source>
</evidence>
<organism evidence="1 2">
    <name type="scientific">Aphis gossypii</name>
    <name type="common">Cotton aphid</name>
    <dbReference type="NCBI Taxonomy" id="80765"/>
    <lineage>
        <taxon>Eukaryota</taxon>
        <taxon>Metazoa</taxon>
        <taxon>Ecdysozoa</taxon>
        <taxon>Arthropoda</taxon>
        <taxon>Hexapoda</taxon>
        <taxon>Insecta</taxon>
        <taxon>Pterygota</taxon>
        <taxon>Neoptera</taxon>
        <taxon>Paraneoptera</taxon>
        <taxon>Hemiptera</taxon>
        <taxon>Sternorrhyncha</taxon>
        <taxon>Aphidomorpha</taxon>
        <taxon>Aphidoidea</taxon>
        <taxon>Aphididae</taxon>
        <taxon>Aphidini</taxon>
        <taxon>Aphis</taxon>
        <taxon>Aphis</taxon>
    </lineage>
</organism>
<keyword evidence="2" id="KW-1185">Reference proteome</keyword>
<sequence>MELDIQETYIMVRRKKQTMYLTVKDNKPVNELKYIIGGIIKESPENLQLYHEEQIMDVTKPWSYYDLSHDLLDPMIIGLSLKMENGEFEPLDVVSYSMPSHTL</sequence>
<dbReference type="InterPro" id="IPR039049">
    <property type="entry name" value="ELOB"/>
</dbReference>
<dbReference type="PANTHER" id="PTHR13248">
    <property type="entry name" value="TRANSCRIPTION ELONGATION FACTOR B POLYPEPTIDE 2"/>
    <property type="match status" value="1"/>
</dbReference>
<gene>
    <name evidence="1" type="ORF">APHIGO_LOCUS8781</name>
</gene>
<dbReference type="GO" id="GO:0070449">
    <property type="term" value="C:elongin complex"/>
    <property type="evidence" value="ECO:0007669"/>
    <property type="project" value="InterPro"/>
</dbReference>
<dbReference type="Gene3D" id="3.10.20.90">
    <property type="entry name" value="Phosphatidylinositol 3-kinase Catalytic Subunit, Chain A, domain 1"/>
    <property type="match status" value="1"/>
</dbReference>
<dbReference type="GO" id="GO:0030891">
    <property type="term" value="C:VCB complex"/>
    <property type="evidence" value="ECO:0007669"/>
    <property type="project" value="InterPro"/>
</dbReference>
<dbReference type="EMBL" id="OU899036">
    <property type="protein sequence ID" value="CAH1732250.1"/>
    <property type="molecule type" value="Genomic_DNA"/>
</dbReference>
<dbReference type="SUPFAM" id="SSF54236">
    <property type="entry name" value="Ubiquitin-like"/>
    <property type="match status" value="1"/>
</dbReference>
<dbReference type="Proteomes" id="UP001154329">
    <property type="component" value="Chromosome 3"/>
</dbReference>
<evidence type="ECO:0000313" key="2">
    <source>
        <dbReference type="Proteomes" id="UP001154329"/>
    </source>
</evidence>
<name>A0A9P0JAQ2_APHGO</name>
<reference evidence="1" key="1">
    <citation type="submission" date="2022-02" db="EMBL/GenBank/DDBJ databases">
        <authorList>
            <person name="King R."/>
        </authorList>
    </citation>
    <scope>NUCLEOTIDE SEQUENCE</scope>
</reference>